<dbReference type="PANTHER" id="PTHR22504:SF0">
    <property type="entry name" value="REPRESSOR OF RNA POLYMERASE III TRANSCRIPTION MAF1 HOMOLOG"/>
    <property type="match status" value="1"/>
</dbReference>
<dbReference type="PIRSF" id="PIRSF037240">
    <property type="entry name" value="RNA_polIII_Trep_MAF1"/>
    <property type="match status" value="1"/>
</dbReference>
<dbReference type="GO" id="GO:0000994">
    <property type="term" value="F:RNA polymerase III core binding"/>
    <property type="evidence" value="ECO:0007669"/>
    <property type="project" value="TreeGrafter"/>
</dbReference>
<dbReference type="Gene3D" id="3.40.1000.50">
    <property type="entry name" value="Repressor of RNA polymerase III transcription Maf1"/>
    <property type="match status" value="1"/>
</dbReference>
<evidence type="ECO:0000256" key="1">
    <source>
        <dbReference type="PIRNR" id="PIRNR037240"/>
    </source>
</evidence>
<name>A0A678T8W8_SACSP</name>
<proteinExistence type="inferred from homology"/>
<dbReference type="PANTHER" id="PTHR22504">
    <property type="entry name" value="REPRESSOR OF RNA POLYMERASE III TRANSCRIPTION MAF1"/>
    <property type="match status" value="1"/>
</dbReference>
<dbReference type="AlphaFoldDB" id="A0A678T8W8"/>
<keyword evidence="1" id="KW-0539">Nucleus</keyword>
<dbReference type="FunFam" id="3.40.1000.50:FF:000003">
    <property type="entry name" value="Repressor of RNA polymerase III transcription MAF1"/>
    <property type="match status" value="1"/>
</dbReference>
<dbReference type="EMBL" id="MH182547">
    <property type="protein sequence ID" value="AWA44958.1"/>
    <property type="molecule type" value="Genomic_DNA"/>
</dbReference>
<evidence type="ECO:0000313" key="2">
    <source>
        <dbReference type="EMBL" id="AWA44958.1"/>
    </source>
</evidence>
<organism evidence="2">
    <name type="scientific">Saccharum spontaneum</name>
    <name type="common">Wild sugarcane</name>
    <dbReference type="NCBI Taxonomy" id="62335"/>
    <lineage>
        <taxon>Eukaryota</taxon>
        <taxon>Viridiplantae</taxon>
        <taxon>Streptophyta</taxon>
        <taxon>Embryophyta</taxon>
        <taxon>Tracheophyta</taxon>
        <taxon>Spermatophyta</taxon>
        <taxon>Magnoliopsida</taxon>
        <taxon>Liliopsida</taxon>
        <taxon>Poales</taxon>
        <taxon>Poaceae</taxon>
        <taxon>PACMAD clade</taxon>
        <taxon>Panicoideae</taxon>
        <taxon>Andropogonodae</taxon>
        <taxon>Andropogoneae</taxon>
        <taxon>Saccharinae</taxon>
        <taxon>Saccharum</taxon>
        <taxon>Saccharum officinarum species complex</taxon>
    </lineage>
</organism>
<dbReference type="InterPro" id="IPR038564">
    <property type="entry name" value="Maf1_sf"/>
</dbReference>
<keyword evidence="1" id="KW-0678">Repressor</keyword>
<reference evidence="2" key="1">
    <citation type="submission" date="2018-04" db="EMBL/GenBank/DDBJ databases">
        <title>Comparative Analysis of Homologous Sequences of Saccharum officinarum and Saccharum spontaneum Reveals Independent Polyploidization Events.</title>
        <authorList>
            <person name="Sharma A."/>
            <person name="Song J."/>
            <person name="Lin Q."/>
            <person name="Singh R."/>
            <person name="Ramos N."/>
            <person name="Wang K."/>
            <person name="Zhang J."/>
            <person name="Ming R."/>
            <person name="Yu Q."/>
        </authorList>
    </citation>
    <scope>NUCLEOTIDE SEQUENCE</scope>
</reference>
<dbReference type="Pfam" id="PF09174">
    <property type="entry name" value="Maf1"/>
    <property type="match status" value="1"/>
</dbReference>
<dbReference type="InterPro" id="IPR015257">
    <property type="entry name" value="Maf1"/>
</dbReference>
<comment type="similarity">
    <text evidence="1">Belongs to the MAF1 family.</text>
</comment>
<keyword evidence="1" id="KW-0805">Transcription regulation</keyword>
<dbReference type="GO" id="GO:0005634">
    <property type="term" value="C:nucleus"/>
    <property type="evidence" value="ECO:0007669"/>
    <property type="project" value="UniProtKB-SubCell"/>
</dbReference>
<protein>
    <recommendedName>
        <fullName evidence="1">Repressor of RNA polymerase III transcription</fullName>
    </recommendedName>
</protein>
<dbReference type="GO" id="GO:0016480">
    <property type="term" value="P:negative regulation of transcription by RNA polymerase III"/>
    <property type="evidence" value="ECO:0007669"/>
    <property type="project" value="UniProtKB-UniRule"/>
</dbReference>
<keyword evidence="1" id="KW-0804">Transcription</keyword>
<accession>A0A678T8W8</accession>
<gene>
    <name evidence="2" type="ORF">SS11G23_000009</name>
</gene>
<sequence length="230" mass="26312">MKFLEYTPFDSINLFLEQLNLGDCTIRGNLEAFSCKKLGTCSVASFVERELYDFYKLILDYLGKSADSDPSSPVEHLSSRSSRKTLIYLVLTLGHIYPDYDFSAVRAHLFFQEEELESFKQMVDTYLSDASRQWAATNEGSSLLDSMTKAIDEVIKIRECDIYSYNPDSDADPVIEKGAIWSFNYFFYNRKLKRVVSFRCYCTSKLSGDDFLTGVVSDGEEEDALIDMDI</sequence>
<comment type="subcellular location">
    <subcellularLocation>
        <location evidence="1">Nucleus</location>
    </subcellularLocation>
</comment>